<reference evidence="2 3" key="1">
    <citation type="journal article" date="2019" name="Int. J. Syst. Evol. Microbiol.">
        <title>The Global Catalogue of Microorganisms (GCM) 10K type strain sequencing project: providing services to taxonomists for standard genome sequencing and annotation.</title>
        <authorList>
            <consortium name="The Broad Institute Genomics Platform"/>
            <consortium name="The Broad Institute Genome Sequencing Center for Infectious Disease"/>
            <person name="Wu L."/>
            <person name="Ma J."/>
        </authorList>
    </citation>
    <scope>NUCLEOTIDE SEQUENCE [LARGE SCALE GENOMIC DNA]</scope>
    <source>
        <strain evidence="2 3">JCM 14046</strain>
    </source>
</reference>
<keyword evidence="1" id="KW-1133">Transmembrane helix</keyword>
<feature type="transmembrane region" description="Helical" evidence="1">
    <location>
        <begin position="50"/>
        <end position="69"/>
    </location>
</feature>
<keyword evidence="3" id="KW-1185">Reference proteome</keyword>
<dbReference type="Proteomes" id="UP001501612">
    <property type="component" value="Unassembled WGS sequence"/>
</dbReference>
<dbReference type="EMBL" id="BAAAMY010000001">
    <property type="protein sequence ID" value="GAA1907673.1"/>
    <property type="molecule type" value="Genomic_DNA"/>
</dbReference>
<evidence type="ECO:0000313" key="2">
    <source>
        <dbReference type="EMBL" id="GAA1907673.1"/>
    </source>
</evidence>
<gene>
    <name evidence="2" type="ORF">GCM10009737_05680</name>
</gene>
<evidence type="ECO:0000313" key="3">
    <source>
        <dbReference type="Proteomes" id="UP001501612"/>
    </source>
</evidence>
<evidence type="ECO:0000256" key="1">
    <source>
        <dbReference type="SAM" id="Phobius"/>
    </source>
</evidence>
<name>A0ABN2NYW9_9ACTN</name>
<accession>A0ABN2NYW9</accession>
<proteinExistence type="predicted"/>
<keyword evidence="1" id="KW-0812">Transmembrane</keyword>
<sequence length="76" mass="8230">MPGFEPPTSRPDTSWLEGRQALGFAALLLGAFGLLFLVLTVAGLLGAARFQLTDAGLAVVCLVGSWLILRFRRRTR</sequence>
<protein>
    <recommendedName>
        <fullName evidence="4">DUF2530 domain-containing protein</fullName>
    </recommendedName>
</protein>
<comment type="caution">
    <text evidence="2">The sequence shown here is derived from an EMBL/GenBank/DDBJ whole genome shotgun (WGS) entry which is preliminary data.</text>
</comment>
<keyword evidence="1" id="KW-0472">Membrane</keyword>
<evidence type="ECO:0008006" key="4">
    <source>
        <dbReference type="Google" id="ProtNLM"/>
    </source>
</evidence>
<feature type="transmembrane region" description="Helical" evidence="1">
    <location>
        <begin position="21"/>
        <end position="44"/>
    </location>
</feature>
<organism evidence="2 3">
    <name type="scientific">Nocardioides lentus</name>
    <dbReference type="NCBI Taxonomy" id="338077"/>
    <lineage>
        <taxon>Bacteria</taxon>
        <taxon>Bacillati</taxon>
        <taxon>Actinomycetota</taxon>
        <taxon>Actinomycetes</taxon>
        <taxon>Propionibacteriales</taxon>
        <taxon>Nocardioidaceae</taxon>
        <taxon>Nocardioides</taxon>
    </lineage>
</organism>
<dbReference type="RefSeq" id="WP_344003435.1">
    <property type="nucleotide sequence ID" value="NZ_BAAAMY010000001.1"/>
</dbReference>